<organism evidence="2 3">
    <name type="scientific">[Clostridium] fimetarium</name>
    <dbReference type="NCBI Taxonomy" id="99656"/>
    <lineage>
        <taxon>Bacteria</taxon>
        <taxon>Bacillati</taxon>
        <taxon>Bacillota</taxon>
        <taxon>Clostridia</taxon>
        <taxon>Lachnospirales</taxon>
        <taxon>Lachnospiraceae</taxon>
    </lineage>
</organism>
<reference evidence="2 3" key="1">
    <citation type="submission" date="2016-10" db="EMBL/GenBank/DDBJ databases">
        <authorList>
            <person name="de Groot N.N."/>
        </authorList>
    </citation>
    <scope>NUCLEOTIDE SEQUENCE [LARGE SCALE GENOMIC DNA]</scope>
    <source>
        <strain evidence="2 3">DSM 9179</strain>
    </source>
</reference>
<dbReference type="Gene3D" id="3.20.20.80">
    <property type="entry name" value="Glycosidases"/>
    <property type="match status" value="1"/>
</dbReference>
<dbReference type="Pfam" id="PF00704">
    <property type="entry name" value="Glyco_hydro_18"/>
    <property type="match status" value="1"/>
</dbReference>
<dbReference type="PROSITE" id="PS51782">
    <property type="entry name" value="LYSM"/>
    <property type="match status" value="2"/>
</dbReference>
<feature type="domain" description="LysM" evidence="1">
    <location>
        <begin position="51"/>
        <end position="96"/>
    </location>
</feature>
<dbReference type="Pfam" id="PF01476">
    <property type="entry name" value="LysM"/>
    <property type="match status" value="2"/>
</dbReference>
<dbReference type="InterPro" id="IPR001223">
    <property type="entry name" value="Glyco_hydro18_cat"/>
</dbReference>
<dbReference type="EMBL" id="FOJI01000015">
    <property type="protein sequence ID" value="SEW39999.1"/>
    <property type="molecule type" value="Genomic_DNA"/>
</dbReference>
<gene>
    <name evidence="2" type="ORF">SAMN05421659_11581</name>
</gene>
<evidence type="ECO:0000259" key="1">
    <source>
        <dbReference type="PROSITE" id="PS51782"/>
    </source>
</evidence>
<feature type="domain" description="LysM" evidence="1">
    <location>
        <begin position="2"/>
        <end position="46"/>
    </location>
</feature>
<sequence>MTIHVVQSGETINSIADKYSVSAERLIIENGINIPVRLAVGETLVILHPEITYTIQQNDTLDSIADKYKVTIFDLLRNNPYLSDREYIYPGEIIVIKYEGDKIRAIATNSYAYPFIDMSVLKKTLPFLTTLTVYSYEVTAQGDINDIEDNEIIQMAKAYGVAPIMMLTALSKSLEEEINVVHSIISSKENQERLFNNVLRILQTKGYSGLSINTPYLSPSDRSLYEDLVIKFTDRLSKAGYKVFITFSIRIFQLLTGIIFPGLDYTKLAQKVDGITLISYTFGYTQGIPPGTTSMETLRRFIEYSTRLIPAEKILGGVNVIGYVWKLPYIPNVSMGMSISYDSAIQIALENNTEIQFDEITNTAYFTYIAGDEYVVRFWDARSIDNFVKVVPEFGLKGISIWNIMTWFPQMWLVINSQYEIDKVL</sequence>
<proteinExistence type="predicted"/>
<evidence type="ECO:0000313" key="2">
    <source>
        <dbReference type="EMBL" id="SEW39999.1"/>
    </source>
</evidence>
<dbReference type="InterPro" id="IPR036779">
    <property type="entry name" value="LysM_dom_sf"/>
</dbReference>
<dbReference type="PANTHER" id="PTHR46066">
    <property type="entry name" value="CHITINASE DOMAIN-CONTAINING PROTEIN 1 FAMILY MEMBER"/>
    <property type="match status" value="1"/>
</dbReference>
<dbReference type="RefSeq" id="WP_092456257.1">
    <property type="nucleotide sequence ID" value="NZ_FOJI01000015.1"/>
</dbReference>
<keyword evidence="3" id="KW-1185">Reference proteome</keyword>
<dbReference type="PANTHER" id="PTHR46066:SF2">
    <property type="entry name" value="CHITINASE DOMAIN-CONTAINING PROTEIN 1"/>
    <property type="match status" value="1"/>
</dbReference>
<dbReference type="InterPro" id="IPR018392">
    <property type="entry name" value="LysM"/>
</dbReference>
<evidence type="ECO:0000313" key="3">
    <source>
        <dbReference type="Proteomes" id="UP000199701"/>
    </source>
</evidence>
<name>A0A1I0RIB5_9FIRM</name>
<dbReference type="GO" id="GO:0070492">
    <property type="term" value="F:oligosaccharide binding"/>
    <property type="evidence" value="ECO:0007669"/>
    <property type="project" value="TreeGrafter"/>
</dbReference>
<dbReference type="GO" id="GO:0012505">
    <property type="term" value="C:endomembrane system"/>
    <property type="evidence" value="ECO:0007669"/>
    <property type="project" value="TreeGrafter"/>
</dbReference>
<dbReference type="Gene3D" id="3.10.350.10">
    <property type="entry name" value="LysM domain"/>
    <property type="match status" value="2"/>
</dbReference>
<dbReference type="STRING" id="99656.SAMN05421659_11581"/>
<dbReference type="GO" id="GO:0005975">
    <property type="term" value="P:carbohydrate metabolic process"/>
    <property type="evidence" value="ECO:0007669"/>
    <property type="project" value="InterPro"/>
</dbReference>
<dbReference type="OrthoDB" id="9769314at2"/>
<dbReference type="SMART" id="SM00257">
    <property type="entry name" value="LysM"/>
    <property type="match status" value="2"/>
</dbReference>
<dbReference type="AlphaFoldDB" id="A0A1I0RIB5"/>
<protein>
    <submittedName>
        <fullName evidence="2">Spore germination protein</fullName>
    </submittedName>
</protein>
<accession>A0A1I0RIB5</accession>
<dbReference type="Proteomes" id="UP000199701">
    <property type="component" value="Unassembled WGS sequence"/>
</dbReference>
<dbReference type="SUPFAM" id="SSF51445">
    <property type="entry name" value="(Trans)glycosidases"/>
    <property type="match status" value="1"/>
</dbReference>
<dbReference type="CDD" id="cd00118">
    <property type="entry name" value="LysM"/>
    <property type="match status" value="2"/>
</dbReference>
<dbReference type="SUPFAM" id="SSF54106">
    <property type="entry name" value="LysM domain"/>
    <property type="match status" value="2"/>
</dbReference>
<dbReference type="Gene3D" id="3.10.50.10">
    <property type="match status" value="1"/>
</dbReference>
<dbReference type="InterPro" id="IPR029070">
    <property type="entry name" value="Chitinase_insertion_sf"/>
</dbReference>
<dbReference type="InterPro" id="IPR017853">
    <property type="entry name" value="GH"/>
</dbReference>